<organism evidence="2 3">
    <name type="scientific">Effrenium voratum</name>
    <dbReference type="NCBI Taxonomy" id="2562239"/>
    <lineage>
        <taxon>Eukaryota</taxon>
        <taxon>Sar</taxon>
        <taxon>Alveolata</taxon>
        <taxon>Dinophyceae</taxon>
        <taxon>Suessiales</taxon>
        <taxon>Symbiodiniaceae</taxon>
        <taxon>Effrenium</taxon>
    </lineage>
</organism>
<proteinExistence type="predicted"/>
<name>A0AA36N8L1_9DINO</name>
<evidence type="ECO:0000313" key="2">
    <source>
        <dbReference type="EMBL" id="CAJ1394386.1"/>
    </source>
</evidence>
<reference evidence="2" key="1">
    <citation type="submission" date="2023-08" db="EMBL/GenBank/DDBJ databases">
        <authorList>
            <person name="Chen Y."/>
            <person name="Shah S."/>
            <person name="Dougan E. K."/>
            <person name="Thang M."/>
            <person name="Chan C."/>
        </authorList>
    </citation>
    <scope>NUCLEOTIDE SEQUENCE</scope>
</reference>
<dbReference type="AlphaFoldDB" id="A0AA36N8L1"/>
<evidence type="ECO:0000256" key="1">
    <source>
        <dbReference type="SAM" id="MobiDB-lite"/>
    </source>
</evidence>
<comment type="caution">
    <text evidence="2">The sequence shown here is derived from an EMBL/GenBank/DDBJ whole genome shotgun (WGS) entry which is preliminary data.</text>
</comment>
<feature type="region of interest" description="Disordered" evidence="1">
    <location>
        <begin position="33"/>
        <end position="52"/>
    </location>
</feature>
<sequence length="52" mass="5886">MEEEEVLNKSGPELFKELRRFYSVAQVEDYFKHGAGSSELRDESPPNGPKTG</sequence>
<dbReference type="EMBL" id="CAUJNA010002813">
    <property type="protein sequence ID" value="CAJ1394386.1"/>
    <property type="molecule type" value="Genomic_DNA"/>
</dbReference>
<accession>A0AA36N8L1</accession>
<keyword evidence="3" id="KW-1185">Reference proteome</keyword>
<gene>
    <name evidence="2" type="ORF">EVOR1521_LOCUS19048</name>
</gene>
<dbReference type="Proteomes" id="UP001178507">
    <property type="component" value="Unassembled WGS sequence"/>
</dbReference>
<protein>
    <submittedName>
        <fullName evidence="2">Uncharacterized protein</fullName>
    </submittedName>
</protein>
<evidence type="ECO:0000313" key="3">
    <source>
        <dbReference type="Proteomes" id="UP001178507"/>
    </source>
</evidence>